<accession>A0ABD2PUV4</accession>
<gene>
    <name evidence="1" type="ORF">Ciccas_010375</name>
</gene>
<dbReference type="AlphaFoldDB" id="A0ABD2PUV4"/>
<name>A0ABD2PUV4_9PLAT</name>
<dbReference type="Proteomes" id="UP001626550">
    <property type="component" value="Unassembled WGS sequence"/>
</dbReference>
<sequence length="98" mass="11112">MLALEQFVDIFGSVSKAIRILERDGASSGYILPVLAVIQKNLRSISDRSDLTRTLLGFFESRFKDIFKCQDLAIATLLHPKFKMEGFENYPNSERIVA</sequence>
<organism evidence="1 2">
    <name type="scientific">Cichlidogyrus casuarinus</name>
    <dbReference type="NCBI Taxonomy" id="1844966"/>
    <lineage>
        <taxon>Eukaryota</taxon>
        <taxon>Metazoa</taxon>
        <taxon>Spiralia</taxon>
        <taxon>Lophotrochozoa</taxon>
        <taxon>Platyhelminthes</taxon>
        <taxon>Monogenea</taxon>
        <taxon>Monopisthocotylea</taxon>
        <taxon>Dactylogyridea</taxon>
        <taxon>Ancyrocephalidae</taxon>
        <taxon>Cichlidogyrus</taxon>
    </lineage>
</organism>
<keyword evidence="2" id="KW-1185">Reference proteome</keyword>
<dbReference type="SUPFAM" id="SSF53098">
    <property type="entry name" value="Ribonuclease H-like"/>
    <property type="match status" value="1"/>
</dbReference>
<evidence type="ECO:0000313" key="2">
    <source>
        <dbReference type="Proteomes" id="UP001626550"/>
    </source>
</evidence>
<protein>
    <submittedName>
        <fullName evidence="1">Uncharacterized protein</fullName>
    </submittedName>
</protein>
<reference evidence="1 2" key="1">
    <citation type="submission" date="2024-11" db="EMBL/GenBank/DDBJ databases">
        <title>Adaptive evolution of stress response genes in parasites aligns with host niche diversity.</title>
        <authorList>
            <person name="Hahn C."/>
            <person name="Resl P."/>
        </authorList>
    </citation>
    <scope>NUCLEOTIDE SEQUENCE [LARGE SCALE GENOMIC DNA]</scope>
    <source>
        <strain evidence="1">EGGRZ-B1_66</strain>
        <tissue evidence="1">Body</tissue>
    </source>
</reference>
<dbReference type="InterPro" id="IPR012337">
    <property type="entry name" value="RNaseH-like_sf"/>
</dbReference>
<feature type="non-terminal residue" evidence="1">
    <location>
        <position position="98"/>
    </location>
</feature>
<evidence type="ECO:0000313" key="1">
    <source>
        <dbReference type="EMBL" id="KAL3311049.1"/>
    </source>
</evidence>
<dbReference type="EMBL" id="JBJKFK010002476">
    <property type="protein sequence ID" value="KAL3311049.1"/>
    <property type="molecule type" value="Genomic_DNA"/>
</dbReference>
<proteinExistence type="predicted"/>
<comment type="caution">
    <text evidence="1">The sequence shown here is derived from an EMBL/GenBank/DDBJ whole genome shotgun (WGS) entry which is preliminary data.</text>
</comment>